<dbReference type="GO" id="GO:0005783">
    <property type="term" value="C:endoplasmic reticulum"/>
    <property type="evidence" value="ECO:0007669"/>
    <property type="project" value="TreeGrafter"/>
</dbReference>
<comment type="catalytic activity">
    <reaction evidence="40">
        <text>1-octadecanoyl-2-(5Z,8Z,11Z,14Z-eicosatetraenoyl)-sn-glycero-3-phosphocholine + H2O = 1-octadecanoyl-sn-glycero-3-phosphocholine + (5Z,8Z,11Z,14Z)-eicosatetraenoate + H(+)</text>
        <dbReference type="Rhea" id="RHEA:40519"/>
        <dbReference type="ChEBI" id="CHEBI:15377"/>
        <dbReference type="ChEBI" id="CHEBI:15378"/>
        <dbReference type="ChEBI" id="CHEBI:32395"/>
        <dbReference type="ChEBI" id="CHEBI:73858"/>
        <dbReference type="ChEBI" id="CHEBI:74965"/>
    </reaction>
    <physiologicalReaction direction="left-to-right" evidence="40">
        <dbReference type="Rhea" id="RHEA:40520"/>
    </physiologicalReaction>
</comment>
<evidence type="ECO:0000256" key="31">
    <source>
        <dbReference type="ARBA" id="ARBA00048330"/>
    </source>
</evidence>
<evidence type="ECO:0000256" key="11">
    <source>
        <dbReference type="ARBA" id="ARBA00022798"/>
    </source>
</evidence>
<evidence type="ECO:0000256" key="42">
    <source>
        <dbReference type="ARBA" id="ARBA00049508"/>
    </source>
</evidence>
<feature type="region of interest" description="Disordered" evidence="45">
    <location>
        <begin position="349"/>
        <end position="380"/>
    </location>
</feature>
<evidence type="ECO:0000256" key="26">
    <source>
        <dbReference type="ARBA" id="ARBA00038814"/>
    </source>
</evidence>
<sequence length="672" mass="77148">DTPDPYVELFISSTPDSRKRTRHFNNDINPVWNETFEFILDPNQENVLEITLMDANYVMDETLGTTTFPISSMKVGEKKQVPFIFNQVTEMILEMSLEVCSSPDLRFSMALCDQEKAFRQQRKENIKENMKKLLGPKNSEGLHSTRDVSWKCFKMYMSTLYSHPDFPEKGPAEINEELMKNVSHNPLLLLTPQKIKRYVESLWRKKSSGQPVTFTDIFGMLIGETLIHNRMNTTLSSLKEKVNTGQCPLPLFTCLHVKPDVSELMFADWVEFSPFEIGMAKYGTFMAPDLFGSKFFMGTVVKKYEENPLHFLMGVWGSAFSILFNRVLGVSGSQSKGSTMEEELENITAKHIVSNDSSDSDDESQEPKGTENEEAERDYQNDNQASWVQRMLMALVSDSALFNTREGRAGKVHNFMLGLNLNTSYPMSPLRSFTTQESLDEDELDTAVADPDEFEQIYEPLDVKSKKIHVVDSGLTFNLPYPLILRPQRGVDLIISFDFSARPSDSSPPFKELLLAEKWAKMNKLPFPKIDPYVFDREGLKECYVFKPKNPDVEKDCPTIIHFVLANISFRKYKAPGVPRETNEEKEIADFDIFDDPESPFSTFNFQYPNQAFKRLHDLMYFNTLNNIDVIKNAIVESIEYRRQNPSRCSVSLSSVEARRFFNKEFLSKPTA</sequence>
<comment type="catalytic activity">
    <reaction evidence="18">
        <text>1-hexadecanoyl-2-(9Z,12Z-octadecadienoyl)-sn-glycero-3-phosphocholine + H2O = (9Z,12Z)-octadecadienoate + 1-hexadecanoyl-sn-glycero-3-phosphocholine + H(+)</text>
        <dbReference type="Rhea" id="RHEA:40811"/>
        <dbReference type="ChEBI" id="CHEBI:15377"/>
        <dbReference type="ChEBI" id="CHEBI:15378"/>
        <dbReference type="ChEBI" id="CHEBI:30245"/>
        <dbReference type="ChEBI" id="CHEBI:72998"/>
        <dbReference type="ChEBI" id="CHEBI:73002"/>
    </reaction>
    <physiologicalReaction direction="left-to-right" evidence="18">
        <dbReference type="Rhea" id="RHEA:40812"/>
    </physiologicalReaction>
</comment>
<dbReference type="InterPro" id="IPR002642">
    <property type="entry name" value="LysoPLipase_cat_dom"/>
</dbReference>
<evidence type="ECO:0000256" key="27">
    <source>
        <dbReference type="ARBA" id="ARBA00047381"/>
    </source>
</evidence>
<evidence type="ECO:0000256" key="1">
    <source>
        <dbReference type="ARBA" id="ARBA00004496"/>
    </source>
</evidence>
<keyword evidence="7" id="KW-0643">Prostaglandin biosynthesis</keyword>
<evidence type="ECO:0000256" key="7">
    <source>
        <dbReference type="ARBA" id="ARBA00022585"/>
    </source>
</evidence>
<evidence type="ECO:0000256" key="36">
    <source>
        <dbReference type="ARBA" id="ARBA00048656"/>
    </source>
</evidence>
<evidence type="ECO:0000256" key="6">
    <source>
        <dbReference type="ARBA" id="ARBA00022516"/>
    </source>
</evidence>
<dbReference type="CDD" id="cd07200">
    <property type="entry name" value="cPLA2_Grp-IVA"/>
    <property type="match status" value="1"/>
</dbReference>
<comment type="catalytic activity">
    <reaction evidence="33">
        <text>1-octadecanoyl-2-(5Z,8Z,11Z,14Z-eicosatetraenoyl)-sn-glycero-3-phosphate + H2O = 1-octadecanoyl-sn-glycero-3-phosphate + (5Z,8Z,11Z,14Z)-eicosatetraenoate + H(+)</text>
        <dbReference type="Rhea" id="RHEA:40451"/>
        <dbReference type="ChEBI" id="CHEBI:15377"/>
        <dbReference type="ChEBI" id="CHEBI:15378"/>
        <dbReference type="ChEBI" id="CHEBI:32395"/>
        <dbReference type="ChEBI" id="CHEBI:74565"/>
        <dbReference type="ChEBI" id="CHEBI:77091"/>
    </reaction>
    <physiologicalReaction direction="left-to-right" evidence="33">
        <dbReference type="Rhea" id="RHEA:40452"/>
    </physiologicalReaction>
</comment>
<comment type="catalytic activity">
    <reaction evidence="35">
        <text>2-[(15S)-hydroxy-(5Z,8Z,11Z,13E)-eicosatetraenoyl]-sn-glycero-3-phosphocholine + H2O = (15S)-hydroxy-(5Z,8Z,11Z,13E)-eicosatetraenoate + sn-glycerol 3-phosphocholine + H(+)</text>
        <dbReference type="Rhea" id="RHEA:53700"/>
        <dbReference type="ChEBI" id="CHEBI:15377"/>
        <dbReference type="ChEBI" id="CHEBI:15378"/>
        <dbReference type="ChEBI" id="CHEBI:16870"/>
        <dbReference type="ChEBI" id="CHEBI:57409"/>
        <dbReference type="ChEBI" id="CHEBI:137584"/>
    </reaction>
    <physiologicalReaction direction="left-to-right" evidence="35">
        <dbReference type="Rhea" id="RHEA:53701"/>
    </physiologicalReaction>
</comment>
<keyword evidence="13 44" id="KW-0106">Calcium</keyword>
<dbReference type="GO" id="GO:0001516">
    <property type="term" value="P:prostaglandin biosynthetic process"/>
    <property type="evidence" value="ECO:0007669"/>
    <property type="project" value="UniProtKB-KW"/>
</dbReference>
<evidence type="ECO:0000313" key="49">
    <source>
        <dbReference type="Proteomes" id="UP000326062"/>
    </source>
</evidence>
<keyword evidence="16" id="KW-0275">Fatty acid biosynthesis</keyword>
<evidence type="ECO:0000256" key="44">
    <source>
        <dbReference type="RuleBase" id="RU362102"/>
    </source>
</evidence>
<comment type="catalytic activity">
    <reaction evidence="32">
        <text>1-hexadecanoyl-2-(5Z,8Z,11Z,14Z-eicosatetraenoyl)-sn-glycero-3-phosphocholine + H2O = 1-hexadecanoyl-sn-glycero-3-phosphocholine + (5Z,8Z,11Z,14Z)-eicosatetraenoate + H(+)</text>
        <dbReference type="Rhea" id="RHEA:40427"/>
        <dbReference type="ChEBI" id="CHEBI:15377"/>
        <dbReference type="ChEBI" id="CHEBI:15378"/>
        <dbReference type="ChEBI" id="CHEBI:32395"/>
        <dbReference type="ChEBI" id="CHEBI:72998"/>
        <dbReference type="ChEBI" id="CHEBI:73003"/>
    </reaction>
    <physiologicalReaction direction="left-to-right" evidence="32">
        <dbReference type="Rhea" id="RHEA:40428"/>
    </physiologicalReaction>
</comment>
<dbReference type="Proteomes" id="UP000326062">
    <property type="component" value="Chromosome 5"/>
</dbReference>
<keyword evidence="14 43" id="KW-0442">Lipid degradation</keyword>
<comment type="catalytic activity">
    <reaction evidence="19">
        <text>a 1,2-diacyl-sn-glycero-3-phosphocholine + H2O = a 1-acyl-sn-glycero-3-phosphocholine + a fatty acid + H(+)</text>
        <dbReference type="Rhea" id="RHEA:15801"/>
        <dbReference type="ChEBI" id="CHEBI:15377"/>
        <dbReference type="ChEBI" id="CHEBI:15378"/>
        <dbReference type="ChEBI" id="CHEBI:28868"/>
        <dbReference type="ChEBI" id="CHEBI:57643"/>
        <dbReference type="ChEBI" id="CHEBI:58168"/>
        <dbReference type="EC" id="3.1.1.4"/>
    </reaction>
    <physiologicalReaction direction="left-to-right" evidence="19">
        <dbReference type="Rhea" id="RHEA:15802"/>
    </physiologicalReaction>
</comment>
<dbReference type="GO" id="GO:0005544">
    <property type="term" value="F:calcium-dependent phospholipid binding"/>
    <property type="evidence" value="ECO:0007669"/>
    <property type="project" value="TreeGrafter"/>
</dbReference>
<dbReference type="Gene3D" id="2.60.40.150">
    <property type="entry name" value="C2 domain"/>
    <property type="match status" value="1"/>
</dbReference>
<evidence type="ECO:0000256" key="3">
    <source>
        <dbReference type="ARBA" id="ARBA00004716"/>
    </source>
</evidence>
<comment type="catalytic activity">
    <reaction evidence="29">
        <text>a 1-O-alkyl-2-acyl-sn-glycero-3-phosphocholine + H2O = a 1-O-alkyl-sn-glycero-3-phosphocholine + a fatty acid + H(+)</text>
        <dbReference type="Rhea" id="RHEA:36231"/>
        <dbReference type="ChEBI" id="CHEBI:15377"/>
        <dbReference type="ChEBI" id="CHEBI:15378"/>
        <dbReference type="ChEBI" id="CHEBI:28868"/>
        <dbReference type="ChEBI" id="CHEBI:30909"/>
        <dbReference type="ChEBI" id="CHEBI:36702"/>
        <dbReference type="EC" id="3.1.1.4"/>
    </reaction>
    <physiologicalReaction direction="left-to-right" evidence="29">
        <dbReference type="Rhea" id="RHEA:36232"/>
    </physiologicalReaction>
</comment>
<comment type="catalytic activity">
    <reaction evidence="23">
        <text>1-octadecanoyl-2-(9Z,12Z,15Z-octadecatrienoyl)-sn-glycero-3-phosphocholine + glycerol = 1-(9Z,12Z,15Z-octadecatrienoyl)-glycerol + 1-octadecanoyl-sn-glycero-3-phosphocholine</text>
        <dbReference type="Rhea" id="RHEA:41087"/>
        <dbReference type="ChEBI" id="CHEBI:17754"/>
        <dbReference type="ChEBI" id="CHEBI:73858"/>
        <dbReference type="ChEBI" id="CHEBI:75610"/>
        <dbReference type="ChEBI" id="CHEBI:78022"/>
    </reaction>
    <physiologicalReaction direction="left-to-right" evidence="23">
        <dbReference type="Rhea" id="RHEA:41088"/>
    </physiologicalReaction>
</comment>
<keyword evidence="9 44" id="KW-0479">Metal-binding</keyword>
<reference evidence="48 49" key="1">
    <citation type="submission" date="2019-06" db="EMBL/GenBank/DDBJ databases">
        <title>Discovery of a novel chromosome fission-fusion reversal in muntjac.</title>
        <authorList>
            <person name="Mudd A.B."/>
            <person name="Bredeson J.V."/>
            <person name="Baum R."/>
            <person name="Hockemeyer D."/>
            <person name="Rokhsar D.S."/>
        </authorList>
    </citation>
    <scope>NUCLEOTIDE SEQUENCE [LARGE SCALE GENOMIC DNA]</scope>
    <source>
        <strain evidence="48">UCam_UCB_Mr</strain>
        <tissue evidence="48">Fibroblast cell line</tissue>
    </source>
</reference>
<evidence type="ECO:0000256" key="29">
    <source>
        <dbReference type="ARBA" id="ARBA00048049"/>
    </source>
</evidence>
<evidence type="ECO:0000256" key="13">
    <source>
        <dbReference type="ARBA" id="ARBA00022837"/>
    </source>
</evidence>
<organism evidence="48 49">
    <name type="scientific">Muntiacus reevesi</name>
    <name type="common">Reeves' muntjac</name>
    <name type="synonym">Cervus reevesi</name>
    <dbReference type="NCBI Taxonomy" id="9886"/>
    <lineage>
        <taxon>Eukaryota</taxon>
        <taxon>Metazoa</taxon>
        <taxon>Chordata</taxon>
        <taxon>Craniata</taxon>
        <taxon>Vertebrata</taxon>
        <taxon>Euteleostomi</taxon>
        <taxon>Mammalia</taxon>
        <taxon>Eutheria</taxon>
        <taxon>Laurasiatheria</taxon>
        <taxon>Artiodactyla</taxon>
        <taxon>Ruminantia</taxon>
        <taxon>Pecora</taxon>
        <taxon>Cervidae</taxon>
        <taxon>Muntiacinae</taxon>
        <taxon>Muntiacus</taxon>
    </lineage>
</organism>
<dbReference type="PROSITE" id="PS50004">
    <property type="entry name" value="C2"/>
    <property type="match status" value="1"/>
</dbReference>
<dbReference type="Pfam" id="PF01735">
    <property type="entry name" value="PLA2_B"/>
    <property type="match status" value="1"/>
</dbReference>
<keyword evidence="8" id="KW-0595">Phospholipid degradation</keyword>
<comment type="catalytic activity">
    <reaction evidence="42">
        <text>2-(prostaglandin E2)-sn-glycero-3-phosphocholine + H2O = prostaglandin E2 + sn-glycerol 3-phosphocholine + H(+)</text>
        <dbReference type="Rhea" id="RHEA:53692"/>
        <dbReference type="ChEBI" id="CHEBI:15377"/>
        <dbReference type="ChEBI" id="CHEBI:15378"/>
        <dbReference type="ChEBI" id="CHEBI:16870"/>
        <dbReference type="ChEBI" id="CHEBI:137585"/>
        <dbReference type="ChEBI" id="CHEBI:606564"/>
    </reaction>
    <physiologicalReaction direction="left-to-right" evidence="42">
        <dbReference type="Rhea" id="RHEA:53693"/>
    </physiologicalReaction>
</comment>
<evidence type="ECO:0000256" key="38">
    <source>
        <dbReference type="ARBA" id="ARBA00048903"/>
    </source>
</evidence>
<dbReference type="Gene3D" id="3.40.1090.10">
    <property type="entry name" value="Cytosolic phospholipase A2 catalytic domain"/>
    <property type="match status" value="2"/>
</dbReference>
<dbReference type="GO" id="GO:0005509">
    <property type="term" value="F:calcium ion binding"/>
    <property type="evidence" value="ECO:0007669"/>
    <property type="project" value="TreeGrafter"/>
</dbReference>
<evidence type="ECO:0000256" key="9">
    <source>
        <dbReference type="ARBA" id="ARBA00022723"/>
    </source>
</evidence>
<dbReference type="InterPro" id="IPR016035">
    <property type="entry name" value="Acyl_Trfase/lysoPLipase"/>
</dbReference>
<evidence type="ECO:0000256" key="34">
    <source>
        <dbReference type="ARBA" id="ARBA00048454"/>
    </source>
</evidence>
<dbReference type="SMART" id="SM00239">
    <property type="entry name" value="C2"/>
    <property type="match status" value="1"/>
</dbReference>
<comment type="catalytic activity">
    <reaction evidence="28">
        <text>1-(5Z,8Z,11Z,14Z-eicosatetraenoyl)-2-hexadecanoyl-sn-glycero-3-phosphocholine + H2O = 1-(5Z,8Z,11Z,14Z-eicosatetraenoyl)-sn-glycero-3-phosphocholine + hexadecanoate + H(+)</text>
        <dbReference type="Rhea" id="RHEA:41071"/>
        <dbReference type="ChEBI" id="CHEBI:7896"/>
        <dbReference type="ChEBI" id="CHEBI:15377"/>
        <dbReference type="ChEBI" id="CHEBI:15378"/>
        <dbReference type="ChEBI" id="CHEBI:74344"/>
        <dbReference type="ChEBI" id="CHEBI:77694"/>
    </reaction>
    <physiologicalReaction direction="left-to-right" evidence="28">
        <dbReference type="Rhea" id="RHEA:41072"/>
    </physiologicalReaction>
</comment>
<dbReference type="EMBL" id="VCEB01000005">
    <property type="protein sequence ID" value="KAB0377511.1"/>
    <property type="molecule type" value="Genomic_DNA"/>
</dbReference>
<evidence type="ECO:0000256" key="25">
    <source>
        <dbReference type="ARBA" id="ARBA00037925"/>
    </source>
</evidence>
<dbReference type="SUPFAM" id="SSF49562">
    <property type="entry name" value="C2 domain (Calcium/lipid-binding domain, CaLB)"/>
    <property type="match status" value="1"/>
</dbReference>
<dbReference type="GO" id="GO:0019370">
    <property type="term" value="P:leukotriene biosynthetic process"/>
    <property type="evidence" value="ECO:0007669"/>
    <property type="project" value="UniProtKB-KW"/>
</dbReference>
<evidence type="ECO:0000256" key="20">
    <source>
        <dbReference type="ARBA" id="ARBA00025707"/>
    </source>
</evidence>
<evidence type="ECO:0000256" key="12">
    <source>
        <dbReference type="ARBA" id="ARBA00022801"/>
    </source>
</evidence>
<dbReference type="PANTHER" id="PTHR10728">
    <property type="entry name" value="CYTOSOLIC PHOSPHOLIPASE A2"/>
    <property type="match status" value="1"/>
</dbReference>
<evidence type="ECO:0000259" key="47">
    <source>
        <dbReference type="PROSITE" id="PS51210"/>
    </source>
</evidence>
<dbReference type="SUPFAM" id="SSF52151">
    <property type="entry name" value="FabD/lysophospholipase-like"/>
    <property type="match status" value="1"/>
</dbReference>
<comment type="catalytic activity">
    <reaction evidence="39">
        <text>1,2-di-(9Z-octadecenoyl)-sn-glycero-3-phospho-(1'-sn-glycerol) + H2O = 1-(9Z-octadecenoyl)-sn-glycero-3-phospho-(1'-sn-glycerol) + (9Z)-octadecenoate + H(+)</text>
        <dbReference type="Rhea" id="RHEA:41123"/>
        <dbReference type="ChEBI" id="CHEBI:15377"/>
        <dbReference type="ChEBI" id="CHEBI:15378"/>
        <dbReference type="ChEBI" id="CHEBI:30823"/>
        <dbReference type="ChEBI" id="CHEBI:72828"/>
        <dbReference type="ChEBI" id="CHEBI:75163"/>
    </reaction>
    <physiologicalReaction direction="left-to-right" evidence="39">
        <dbReference type="Rhea" id="RHEA:41124"/>
    </physiologicalReaction>
</comment>
<comment type="pathway">
    <text evidence="2">Lipid metabolism; prostaglandin biosynthesis.</text>
</comment>
<evidence type="ECO:0000256" key="30">
    <source>
        <dbReference type="ARBA" id="ARBA00048087"/>
    </source>
</evidence>
<evidence type="ECO:0000259" key="46">
    <source>
        <dbReference type="PROSITE" id="PS50004"/>
    </source>
</evidence>
<evidence type="ECO:0000256" key="24">
    <source>
        <dbReference type="ARBA" id="ARBA00037916"/>
    </source>
</evidence>
<evidence type="ECO:0000256" key="22">
    <source>
        <dbReference type="ARBA" id="ARBA00036797"/>
    </source>
</evidence>
<comment type="catalytic activity">
    <reaction evidence="34">
        <text>a 1-acyl-sn-glycero-3-phosphocholine + H2O = sn-glycerol 3-phosphocholine + a fatty acid + H(+)</text>
        <dbReference type="Rhea" id="RHEA:15177"/>
        <dbReference type="ChEBI" id="CHEBI:15377"/>
        <dbReference type="ChEBI" id="CHEBI:15378"/>
        <dbReference type="ChEBI" id="CHEBI:16870"/>
        <dbReference type="ChEBI" id="CHEBI:28868"/>
        <dbReference type="ChEBI" id="CHEBI:58168"/>
        <dbReference type="EC" id="3.1.1.5"/>
    </reaction>
    <physiologicalReaction direction="left-to-right" evidence="34">
        <dbReference type="Rhea" id="RHEA:15178"/>
    </physiologicalReaction>
</comment>
<evidence type="ECO:0000256" key="33">
    <source>
        <dbReference type="ARBA" id="ARBA00048446"/>
    </source>
</evidence>
<comment type="pathway">
    <text evidence="3">Lipid metabolism; leukotriene B4 biosynthesis.</text>
</comment>
<dbReference type="Pfam" id="PF00168">
    <property type="entry name" value="C2"/>
    <property type="match status" value="1"/>
</dbReference>
<protein>
    <recommendedName>
        <fullName evidence="44">Phospholipase A2</fullName>
        <ecNumber evidence="44">3.1.1.4</ecNumber>
    </recommendedName>
</protein>
<comment type="catalytic activity">
    <reaction evidence="36">
        <text>1-hexadecanoyl-sn-glycero-3-phosphocholine + H2O = sn-glycerol 3-phosphocholine + hexadecanoate + H(+)</text>
        <dbReference type="Rhea" id="RHEA:40435"/>
        <dbReference type="ChEBI" id="CHEBI:7896"/>
        <dbReference type="ChEBI" id="CHEBI:15377"/>
        <dbReference type="ChEBI" id="CHEBI:15378"/>
        <dbReference type="ChEBI" id="CHEBI:16870"/>
        <dbReference type="ChEBI" id="CHEBI:72998"/>
    </reaction>
    <physiologicalReaction direction="left-to-right" evidence="36">
        <dbReference type="Rhea" id="RHEA:40436"/>
    </physiologicalReaction>
</comment>
<dbReference type="InterPro" id="IPR000008">
    <property type="entry name" value="C2_dom"/>
</dbReference>
<proteinExistence type="predicted"/>
<evidence type="ECO:0000256" key="18">
    <source>
        <dbReference type="ARBA" id="ARBA00023408"/>
    </source>
</evidence>
<evidence type="ECO:0000256" key="4">
    <source>
        <dbReference type="ARBA" id="ARBA00022490"/>
    </source>
</evidence>
<comment type="catalytic activity">
    <reaction evidence="30">
        <text>2-[(11R)-hydroxy-(5Z,8Z,12E,14Z)-eicosatetraenoyl]-sn-glycero-3-phosphocholine + H2O = (11R)-hydroxy-(5Z,8Z,12E,14Z)-eicosatetraenoate + sn-glycerol 3-phosphocholine + H(+)</text>
        <dbReference type="Rhea" id="RHEA:53688"/>
        <dbReference type="ChEBI" id="CHEBI:15377"/>
        <dbReference type="ChEBI" id="CHEBI:15378"/>
        <dbReference type="ChEBI" id="CHEBI:16870"/>
        <dbReference type="ChEBI" id="CHEBI:78836"/>
        <dbReference type="ChEBI" id="CHEBI:137582"/>
    </reaction>
    <physiologicalReaction direction="left-to-right" evidence="30">
        <dbReference type="Rhea" id="RHEA:53689"/>
    </physiologicalReaction>
</comment>
<comment type="pathway">
    <text evidence="25">Membrane lipid metabolism; glycerophospholipid metabolism.</text>
</comment>
<dbReference type="GO" id="GO:0046475">
    <property type="term" value="P:glycerophospholipid catabolic process"/>
    <property type="evidence" value="ECO:0007669"/>
    <property type="project" value="TreeGrafter"/>
</dbReference>
<accession>A0A5N3XV15</accession>
<evidence type="ECO:0000256" key="23">
    <source>
        <dbReference type="ARBA" id="ARBA00036898"/>
    </source>
</evidence>
<keyword evidence="12 43" id="KW-0378">Hydrolase</keyword>
<evidence type="ECO:0000256" key="8">
    <source>
        <dbReference type="ARBA" id="ARBA00022668"/>
    </source>
</evidence>
<evidence type="ECO:0000256" key="41">
    <source>
        <dbReference type="ARBA" id="ARBA00049471"/>
    </source>
</evidence>
<evidence type="ECO:0000256" key="2">
    <source>
        <dbReference type="ARBA" id="ARBA00004702"/>
    </source>
</evidence>
<dbReference type="FunFam" id="2.60.40.150:FF:000030">
    <property type="entry name" value="Phospholipase A2"/>
    <property type="match status" value="1"/>
</dbReference>
<evidence type="ECO:0000256" key="21">
    <source>
        <dbReference type="ARBA" id="ARBA00035999"/>
    </source>
</evidence>
<feature type="domain" description="PLA2c" evidence="47">
    <location>
        <begin position="176"/>
        <end position="663"/>
    </location>
</feature>
<evidence type="ECO:0000256" key="28">
    <source>
        <dbReference type="ARBA" id="ARBA00047406"/>
    </source>
</evidence>
<dbReference type="InterPro" id="IPR035892">
    <property type="entry name" value="C2_domain_sf"/>
</dbReference>
<evidence type="ECO:0000256" key="17">
    <source>
        <dbReference type="ARBA" id="ARBA00023264"/>
    </source>
</evidence>
<keyword evidence="17" id="KW-1208">Phospholipid metabolism</keyword>
<dbReference type="SMART" id="SM00022">
    <property type="entry name" value="PLAc"/>
    <property type="match status" value="1"/>
</dbReference>
<evidence type="ECO:0000256" key="45">
    <source>
        <dbReference type="SAM" id="MobiDB-lite"/>
    </source>
</evidence>
<evidence type="ECO:0000256" key="16">
    <source>
        <dbReference type="ARBA" id="ARBA00023160"/>
    </source>
</evidence>
<evidence type="ECO:0000313" key="48">
    <source>
        <dbReference type="EMBL" id="KAB0377511.1"/>
    </source>
</evidence>
<comment type="catalytic activity">
    <reaction evidence="27">
        <text>2-[(15R)-hydroxy-(5Z,8Z,11Z,13E)-eicosatetraenoyl]-sn-glycero-3-phosphocholine + H2O = (15R)-hydroxy-(5Z,8Z,11Z,13E)-eicosatetraenoate + sn-glycerol 3-phosphocholine + H(+)</text>
        <dbReference type="Rhea" id="RHEA:53696"/>
        <dbReference type="ChEBI" id="CHEBI:15377"/>
        <dbReference type="ChEBI" id="CHEBI:15378"/>
        <dbReference type="ChEBI" id="CHEBI:16870"/>
        <dbReference type="ChEBI" id="CHEBI:78837"/>
        <dbReference type="ChEBI" id="CHEBI:137583"/>
    </reaction>
    <physiologicalReaction direction="left-to-right" evidence="27">
        <dbReference type="Rhea" id="RHEA:53697"/>
    </physiologicalReaction>
</comment>
<comment type="subunit">
    <text evidence="26">Interacts with KAT5.</text>
</comment>
<dbReference type="GO" id="GO:0006071">
    <property type="term" value="P:glycerol metabolic process"/>
    <property type="evidence" value="ECO:0007669"/>
    <property type="project" value="UniProtKB-KW"/>
</dbReference>
<gene>
    <name evidence="48" type="ORF">FD755_011955</name>
</gene>
<feature type="domain" description="C2" evidence="46">
    <location>
        <begin position="1"/>
        <end position="83"/>
    </location>
</feature>
<comment type="caution">
    <text evidence="48">The sequence shown here is derived from an EMBL/GenBank/DDBJ whole genome shotgun (WGS) entry which is preliminary data.</text>
</comment>
<evidence type="ECO:0000256" key="32">
    <source>
        <dbReference type="ARBA" id="ARBA00048373"/>
    </source>
</evidence>
<dbReference type="PANTHER" id="PTHR10728:SF13">
    <property type="entry name" value="CYTOSOLIC PHOSPHOLIPASE A2"/>
    <property type="match status" value="1"/>
</dbReference>
<evidence type="ECO:0000256" key="10">
    <source>
        <dbReference type="ARBA" id="ARBA00022751"/>
    </source>
</evidence>
<dbReference type="GO" id="GO:0004622">
    <property type="term" value="F:phosphatidylcholine lysophospholipase activity"/>
    <property type="evidence" value="ECO:0007669"/>
    <property type="project" value="UniProtKB-EC"/>
</dbReference>
<dbReference type="GO" id="GO:0047498">
    <property type="term" value="F:calcium-dependent phospholipase A2 activity"/>
    <property type="evidence" value="ECO:0007669"/>
    <property type="project" value="TreeGrafter"/>
</dbReference>
<evidence type="ECO:0000256" key="43">
    <source>
        <dbReference type="PROSITE-ProRule" id="PRU00555"/>
    </source>
</evidence>
<dbReference type="GO" id="GO:0005829">
    <property type="term" value="C:cytosol"/>
    <property type="evidence" value="ECO:0007669"/>
    <property type="project" value="TreeGrafter"/>
</dbReference>
<feature type="non-terminal residue" evidence="48">
    <location>
        <position position="1"/>
    </location>
</feature>
<comment type="pathway">
    <text evidence="20">Phospholipid metabolism.</text>
</comment>
<keyword evidence="15 43" id="KW-0443">Lipid metabolism</keyword>
<dbReference type="EC" id="3.1.1.4" evidence="44"/>
<evidence type="ECO:0000256" key="39">
    <source>
        <dbReference type="ARBA" id="ARBA00049162"/>
    </source>
</evidence>
<dbReference type="PROSITE" id="PS51210">
    <property type="entry name" value="PLA2C"/>
    <property type="match status" value="1"/>
</dbReference>
<dbReference type="GO" id="GO:0005794">
    <property type="term" value="C:Golgi apparatus"/>
    <property type="evidence" value="ECO:0007669"/>
    <property type="project" value="TreeGrafter"/>
</dbReference>
<keyword evidence="49" id="KW-1185">Reference proteome</keyword>
<keyword evidence="4 44" id="KW-0963">Cytoplasm</keyword>
<comment type="catalytic activity">
    <reaction evidence="21">
        <text>1-octadecanoyl-2-(5Z,8Z,11Z,14Z-eicosatetraenoyl)-sn-glycero-3-phosphocholine + glycerol = 1-(5Z,8Z,11Z,14Z-eicosatetraenoyl)-glycerol + 1-octadecanoyl-sn-glycero-3-phosphocholine</text>
        <dbReference type="Rhea" id="RHEA:41099"/>
        <dbReference type="ChEBI" id="CHEBI:17754"/>
        <dbReference type="ChEBI" id="CHEBI:73858"/>
        <dbReference type="ChEBI" id="CHEBI:74965"/>
        <dbReference type="ChEBI" id="CHEBI:75612"/>
    </reaction>
    <physiologicalReaction direction="left-to-right" evidence="21">
        <dbReference type="Rhea" id="RHEA:41100"/>
    </physiologicalReaction>
</comment>
<keyword evidence="5" id="KW-0644">Prostaglandin metabolism</keyword>
<dbReference type="GO" id="GO:0005634">
    <property type="term" value="C:nucleus"/>
    <property type="evidence" value="ECO:0007669"/>
    <property type="project" value="TreeGrafter"/>
</dbReference>
<comment type="catalytic activity">
    <reaction evidence="31">
        <text>2-(prostaglandin E2)-sn-glycero-3-phosphoethanolamine + H2O = sn-glycero-3-phosphoethanolamine + prostaglandin E2 + H(+)</text>
        <dbReference type="Rhea" id="RHEA:53704"/>
        <dbReference type="ChEBI" id="CHEBI:15377"/>
        <dbReference type="ChEBI" id="CHEBI:15378"/>
        <dbReference type="ChEBI" id="CHEBI:137581"/>
        <dbReference type="ChEBI" id="CHEBI:143890"/>
        <dbReference type="ChEBI" id="CHEBI:606564"/>
    </reaction>
    <physiologicalReaction direction="left-to-right" evidence="31">
        <dbReference type="Rhea" id="RHEA:53705"/>
    </physiologicalReaction>
</comment>
<evidence type="ECO:0000256" key="19">
    <source>
        <dbReference type="ARBA" id="ARBA00023422"/>
    </source>
</evidence>
<dbReference type="AlphaFoldDB" id="A0A5N3XV15"/>
<comment type="domain">
    <text evidence="44">The N-terminal C2 domain associates with lipid membranes upon calcium binding.</text>
</comment>
<evidence type="ECO:0000256" key="35">
    <source>
        <dbReference type="ARBA" id="ARBA00048533"/>
    </source>
</evidence>
<name>A0A5N3XV15_MUNRE</name>
<keyword evidence="6" id="KW-0444">Lipid biosynthesis</keyword>
<keyword evidence="16" id="KW-0276">Fatty acid metabolism</keyword>
<comment type="catalytic activity">
    <reaction evidence="41">
        <text>1-(5Z,8Z,11Z,14Z-eicosatetraenoyl)-2-O-hexadecyl-sn-glycero-3-phosphocholine + H2O = 2-O-hexadecyl-sn-glycero-3-phosphocholine + (5Z,8Z,11Z,14Z)-eicosatetraenoate + H(+)</text>
        <dbReference type="Rhea" id="RHEA:41271"/>
        <dbReference type="ChEBI" id="CHEBI:15377"/>
        <dbReference type="ChEBI" id="CHEBI:15378"/>
        <dbReference type="ChEBI" id="CHEBI:32395"/>
        <dbReference type="ChEBI" id="CHEBI:77695"/>
        <dbReference type="ChEBI" id="CHEBI:77696"/>
    </reaction>
    <physiologicalReaction direction="left-to-right" evidence="41">
        <dbReference type="Rhea" id="RHEA:41272"/>
    </physiologicalReaction>
</comment>
<comment type="catalytic activity">
    <reaction evidence="37">
        <text>1,2-di-(5Z,8Z,11Z,14Z-eicosatetraenoyl)-sn-glycero-3-phosphocholine + H2O = 1-(5Z,8Z,11Z,14Z-eicosatetraenoyl)-sn-glycero-3-phosphocholine + (5Z,8Z,11Z,14Z)-eicosatetraenoate + H(+)</text>
        <dbReference type="Rhea" id="RHEA:41075"/>
        <dbReference type="ChEBI" id="CHEBI:15377"/>
        <dbReference type="ChEBI" id="CHEBI:15378"/>
        <dbReference type="ChEBI" id="CHEBI:32395"/>
        <dbReference type="ChEBI" id="CHEBI:60657"/>
        <dbReference type="ChEBI" id="CHEBI:74344"/>
    </reaction>
    <physiologicalReaction direction="left-to-right" evidence="37">
        <dbReference type="Rhea" id="RHEA:41076"/>
    </physiologicalReaction>
</comment>
<evidence type="ECO:0000256" key="14">
    <source>
        <dbReference type="ARBA" id="ARBA00022963"/>
    </source>
</evidence>
<evidence type="ECO:0000256" key="15">
    <source>
        <dbReference type="ARBA" id="ARBA00023098"/>
    </source>
</evidence>
<keyword evidence="11" id="KW-0319">Glycerol metabolism</keyword>
<evidence type="ECO:0000256" key="37">
    <source>
        <dbReference type="ARBA" id="ARBA00048849"/>
    </source>
</evidence>
<evidence type="ECO:0000256" key="40">
    <source>
        <dbReference type="ARBA" id="ARBA00049468"/>
    </source>
</evidence>
<comment type="pathway">
    <text evidence="24">Lipid metabolism; arachidonate metabolism.</text>
</comment>
<comment type="subcellular location">
    <subcellularLocation>
        <location evidence="1">Cytoplasm</location>
    </subcellularLocation>
</comment>
<evidence type="ECO:0000256" key="5">
    <source>
        <dbReference type="ARBA" id="ARBA00022501"/>
    </source>
</evidence>
<keyword evidence="10" id="KW-0434">Leukotriene biosynthesis</keyword>
<comment type="catalytic activity">
    <reaction evidence="22">
        <text>1-octadecanoyl-2-(9Z,12Z,15Z-octadecatrienoyl)-sn-glycero-3-phosphocholine + H2O = (9Z,12Z,15Z)-octadecatrienoate + 1-octadecanoyl-sn-glycero-3-phosphocholine + H(+)</text>
        <dbReference type="Rhea" id="RHEA:41307"/>
        <dbReference type="ChEBI" id="CHEBI:15377"/>
        <dbReference type="ChEBI" id="CHEBI:15378"/>
        <dbReference type="ChEBI" id="CHEBI:32387"/>
        <dbReference type="ChEBI" id="CHEBI:73858"/>
        <dbReference type="ChEBI" id="CHEBI:78022"/>
    </reaction>
    <physiologicalReaction direction="left-to-right" evidence="22">
        <dbReference type="Rhea" id="RHEA:41308"/>
    </physiologicalReaction>
</comment>
<comment type="catalytic activity">
    <reaction evidence="38">
        <text>1-O-hexadecyl-2-(5Z,8Z,11Z,14Z)-eicosatetraenoyl-sn-glycero-3-phosphocholine + H2O = 1-O-hexadecyl-sn-glycero-3-phosphocholine + (5Z,8Z,11Z,14Z)-eicosatetraenoate + H(+)</text>
        <dbReference type="Rhea" id="RHEA:41067"/>
        <dbReference type="ChEBI" id="CHEBI:15377"/>
        <dbReference type="ChEBI" id="CHEBI:15378"/>
        <dbReference type="ChEBI" id="CHEBI:32395"/>
        <dbReference type="ChEBI" id="CHEBI:55430"/>
        <dbReference type="ChEBI" id="CHEBI:64496"/>
    </reaction>
    <physiologicalReaction direction="left-to-right" evidence="38">
        <dbReference type="Rhea" id="RHEA:41068"/>
    </physiologicalReaction>
</comment>